<reference evidence="7" key="1">
    <citation type="submission" date="2014-11" db="EMBL/GenBank/DDBJ databases">
        <authorList>
            <person name="Otto D Thomas"/>
            <person name="Naeem Raeece"/>
        </authorList>
    </citation>
    <scope>NUCLEOTIDE SEQUENCE</scope>
</reference>
<feature type="transmembrane region" description="Helical" evidence="6">
    <location>
        <begin position="178"/>
        <end position="196"/>
    </location>
</feature>
<feature type="transmembrane region" description="Helical" evidence="6">
    <location>
        <begin position="12"/>
        <end position="31"/>
    </location>
</feature>
<dbReference type="GO" id="GO:0015165">
    <property type="term" value="F:pyrimidine nucleotide-sugar transmembrane transporter activity"/>
    <property type="evidence" value="ECO:0007669"/>
    <property type="project" value="InterPro"/>
</dbReference>
<feature type="transmembrane region" description="Helical" evidence="6">
    <location>
        <begin position="148"/>
        <end position="171"/>
    </location>
</feature>
<organism evidence="7">
    <name type="scientific">Chromera velia CCMP2878</name>
    <dbReference type="NCBI Taxonomy" id="1169474"/>
    <lineage>
        <taxon>Eukaryota</taxon>
        <taxon>Sar</taxon>
        <taxon>Alveolata</taxon>
        <taxon>Colpodellida</taxon>
        <taxon>Chromeraceae</taxon>
        <taxon>Chromera</taxon>
    </lineage>
</organism>
<feature type="transmembrane region" description="Helical" evidence="6">
    <location>
        <begin position="202"/>
        <end position="220"/>
    </location>
</feature>
<dbReference type="GO" id="GO:0000139">
    <property type="term" value="C:Golgi membrane"/>
    <property type="evidence" value="ECO:0007669"/>
    <property type="project" value="InterPro"/>
</dbReference>
<dbReference type="AlphaFoldDB" id="A0A0G4HYB5"/>
<feature type="compositionally biased region" description="Basic and acidic residues" evidence="5">
    <location>
        <begin position="285"/>
        <end position="297"/>
    </location>
</feature>
<evidence type="ECO:0000256" key="1">
    <source>
        <dbReference type="ARBA" id="ARBA00004141"/>
    </source>
</evidence>
<feature type="transmembrane region" description="Helical" evidence="6">
    <location>
        <begin position="107"/>
        <end position="128"/>
    </location>
</feature>
<feature type="region of interest" description="Disordered" evidence="5">
    <location>
        <begin position="229"/>
        <end position="297"/>
    </location>
</feature>
<keyword evidence="3 6" id="KW-1133">Transmembrane helix</keyword>
<keyword evidence="4 6" id="KW-0472">Membrane</keyword>
<evidence type="ECO:0000256" key="2">
    <source>
        <dbReference type="ARBA" id="ARBA00022692"/>
    </source>
</evidence>
<evidence type="ECO:0000256" key="3">
    <source>
        <dbReference type="ARBA" id="ARBA00022989"/>
    </source>
</evidence>
<comment type="subcellular location">
    <subcellularLocation>
        <location evidence="1">Membrane</location>
        <topology evidence="1">Multi-pass membrane protein</topology>
    </subcellularLocation>
</comment>
<protein>
    <recommendedName>
        <fullName evidence="8">EamA domain-containing protein</fullName>
    </recommendedName>
</protein>
<dbReference type="InterPro" id="IPR007271">
    <property type="entry name" value="Nuc_sug_transpt"/>
</dbReference>
<feature type="transmembrane region" description="Helical" evidence="6">
    <location>
        <begin position="38"/>
        <end position="60"/>
    </location>
</feature>
<gene>
    <name evidence="7" type="ORF">Cvel_33500</name>
</gene>
<dbReference type="PANTHER" id="PTHR10231">
    <property type="entry name" value="NUCLEOTIDE-SUGAR TRANSMEMBRANE TRANSPORTER"/>
    <property type="match status" value="1"/>
</dbReference>
<keyword evidence="2 6" id="KW-0812">Transmembrane</keyword>
<evidence type="ECO:0000313" key="7">
    <source>
        <dbReference type="EMBL" id="CEM49515.1"/>
    </source>
</evidence>
<dbReference type="EMBL" id="CDMZ01004361">
    <property type="protein sequence ID" value="CEM49515.1"/>
    <property type="molecule type" value="Genomic_DNA"/>
</dbReference>
<accession>A0A0G4HYB5</accession>
<dbReference type="VEuPathDB" id="CryptoDB:Cvel_33500"/>
<proteinExistence type="predicted"/>
<evidence type="ECO:0000256" key="5">
    <source>
        <dbReference type="SAM" id="MobiDB-lite"/>
    </source>
</evidence>
<evidence type="ECO:0000256" key="6">
    <source>
        <dbReference type="SAM" id="Phobius"/>
    </source>
</evidence>
<name>A0A0G4HYB5_9ALVE</name>
<dbReference type="Pfam" id="PF04142">
    <property type="entry name" value="Nuc_sug_transp"/>
    <property type="match status" value="1"/>
</dbReference>
<dbReference type="PhylomeDB" id="A0A0G4HYB5"/>
<evidence type="ECO:0008006" key="8">
    <source>
        <dbReference type="Google" id="ProtNLM"/>
    </source>
</evidence>
<evidence type="ECO:0000256" key="4">
    <source>
        <dbReference type="ARBA" id="ARBA00023136"/>
    </source>
</evidence>
<feature type="transmembrane region" description="Helical" evidence="6">
    <location>
        <begin position="66"/>
        <end position="86"/>
    </location>
</feature>
<sequence>MTMVVGKVKGPTYAVLAQLTLVATAIFYLFYGRTQTPVGWFLLCGITLSMVGFNLASGASESSGTVVGYILLSGKIILSVVSGVMSDDRLKKNKAPFICQLMYYKSFVYIGVALTAWVIEMGLLRPATTGIKPFEYGFFSGPDGPWTWQVPLLGLYYVLTNLCICAILKHLDAIVKNIARALGLIVCYLMACAIFQSEIFHVGKMMWVLMVVLLIVTFSVDKKTSAVATEPRKESLRKKKTDEEEPLKPSETGEENEKEKQRASQTYPKLLSGGSKDNAVAPRETGLREPLIHSGEA</sequence>
<feature type="compositionally biased region" description="Basic and acidic residues" evidence="5">
    <location>
        <begin position="229"/>
        <end position="248"/>
    </location>
</feature>